<keyword evidence="2" id="KW-1133">Transmembrane helix</keyword>
<feature type="transmembrane region" description="Helical" evidence="2">
    <location>
        <begin position="267"/>
        <end position="291"/>
    </location>
</feature>
<keyword evidence="2" id="KW-0812">Transmembrane</keyword>
<evidence type="ECO:0000313" key="4">
    <source>
        <dbReference type="Proteomes" id="UP001497392"/>
    </source>
</evidence>
<feature type="compositionally biased region" description="Low complexity" evidence="1">
    <location>
        <begin position="187"/>
        <end position="213"/>
    </location>
</feature>
<feature type="region of interest" description="Disordered" evidence="1">
    <location>
        <begin position="139"/>
        <end position="260"/>
    </location>
</feature>
<evidence type="ECO:0000313" key="3">
    <source>
        <dbReference type="EMBL" id="CAL5225302.1"/>
    </source>
</evidence>
<feature type="compositionally biased region" description="Gly residues" evidence="1">
    <location>
        <begin position="177"/>
        <end position="186"/>
    </location>
</feature>
<keyword evidence="2" id="KW-0472">Membrane</keyword>
<dbReference type="Proteomes" id="UP001497392">
    <property type="component" value="Unassembled WGS sequence"/>
</dbReference>
<organism evidence="3 4">
    <name type="scientific">Coccomyxa viridis</name>
    <dbReference type="NCBI Taxonomy" id="1274662"/>
    <lineage>
        <taxon>Eukaryota</taxon>
        <taxon>Viridiplantae</taxon>
        <taxon>Chlorophyta</taxon>
        <taxon>core chlorophytes</taxon>
        <taxon>Trebouxiophyceae</taxon>
        <taxon>Trebouxiophyceae incertae sedis</taxon>
        <taxon>Coccomyxaceae</taxon>
        <taxon>Coccomyxa</taxon>
    </lineage>
</organism>
<dbReference type="SUPFAM" id="SSF49785">
    <property type="entry name" value="Galactose-binding domain-like"/>
    <property type="match status" value="1"/>
</dbReference>
<evidence type="ECO:0000256" key="2">
    <source>
        <dbReference type="SAM" id="Phobius"/>
    </source>
</evidence>
<reference evidence="3 4" key="1">
    <citation type="submission" date="2024-06" db="EMBL/GenBank/DDBJ databases">
        <authorList>
            <person name="Kraege A."/>
            <person name="Thomma B."/>
        </authorList>
    </citation>
    <scope>NUCLEOTIDE SEQUENCE [LARGE SCALE GENOMIC DNA]</scope>
</reference>
<dbReference type="InterPro" id="IPR008979">
    <property type="entry name" value="Galactose-bd-like_sf"/>
</dbReference>
<comment type="caution">
    <text evidence="3">The sequence shown here is derived from an EMBL/GenBank/DDBJ whole genome shotgun (WGS) entry which is preliminary data.</text>
</comment>
<proteinExistence type="predicted"/>
<evidence type="ECO:0000256" key="1">
    <source>
        <dbReference type="SAM" id="MobiDB-lite"/>
    </source>
</evidence>
<name>A0ABP1G692_9CHLO</name>
<gene>
    <name evidence="3" type="primary">g8102</name>
    <name evidence="3" type="ORF">VP750_LOCUS6961</name>
</gene>
<accession>A0ABP1G692</accession>
<keyword evidence="4" id="KW-1185">Reference proteome</keyword>
<protein>
    <submittedName>
        <fullName evidence="3">G8102 protein</fullName>
    </submittedName>
</protein>
<dbReference type="Gene3D" id="2.60.120.260">
    <property type="entry name" value="Galactose-binding domain-like"/>
    <property type="match status" value="1"/>
</dbReference>
<sequence>MGPGGTKASAAKYVGNGLGVVSVNPYGCNAPATPLGTWNIDLNGLYSVSGIVMNAITIPTQGVSIQVRAAKTEADTSTWTGSNPICATVNLTTDSLGKMIKCSQTLLARYLTVIGTNLGGDGLPICSLDAIVTMPVPPNEAAPPSPGASGSSPYFPPLAPVGAPTGSAPGVSQKGSSGSGSGGSGGSSKNTSSGGSSSSSTTSSSSRSDQGEGQEYGQGGYTMDAGAMRPLNPAEVQAASSLSSAQGSPAAGSSPGRSPKISMSDGALWGICGAVILVMGVATAGITIWLIRKEKREFEAKTIPSC</sequence>
<dbReference type="EMBL" id="CAXHTA020000012">
    <property type="protein sequence ID" value="CAL5225302.1"/>
    <property type="molecule type" value="Genomic_DNA"/>
</dbReference>
<feature type="compositionally biased region" description="Low complexity" evidence="1">
    <location>
        <begin position="238"/>
        <end position="259"/>
    </location>
</feature>